<dbReference type="PANTHER" id="PTHR10992">
    <property type="entry name" value="METHYLESTERASE FAMILY MEMBER"/>
    <property type="match status" value="1"/>
</dbReference>
<feature type="domain" description="AB hydrolase-1" evidence="1">
    <location>
        <begin position="35"/>
        <end position="97"/>
    </location>
</feature>
<dbReference type="GO" id="GO:0009696">
    <property type="term" value="P:salicylic acid metabolic process"/>
    <property type="evidence" value="ECO:0007669"/>
    <property type="project" value="TreeGrafter"/>
</dbReference>
<evidence type="ECO:0000313" key="2">
    <source>
        <dbReference type="EMBL" id="PVH33898.1"/>
    </source>
</evidence>
<dbReference type="InterPro" id="IPR000073">
    <property type="entry name" value="AB_hydrolase_1"/>
</dbReference>
<dbReference type="GO" id="GO:0080031">
    <property type="term" value="F:methyl salicylate esterase activity"/>
    <property type="evidence" value="ECO:0007669"/>
    <property type="project" value="TreeGrafter"/>
</dbReference>
<evidence type="ECO:0000259" key="1">
    <source>
        <dbReference type="Pfam" id="PF12697"/>
    </source>
</evidence>
<dbReference type="InterPro" id="IPR029058">
    <property type="entry name" value="AB_hydrolase_fold"/>
</dbReference>
<dbReference type="GO" id="GO:0009694">
    <property type="term" value="P:jasmonic acid metabolic process"/>
    <property type="evidence" value="ECO:0007669"/>
    <property type="project" value="TreeGrafter"/>
</dbReference>
<dbReference type="PANTHER" id="PTHR10992:SF1008">
    <property type="entry name" value="AB HYDROLASE-1 DOMAIN-CONTAINING PROTEIN"/>
    <property type="match status" value="1"/>
</dbReference>
<dbReference type="EMBL" id="CM008053">
    <property type="protein sequence ID" value="PVH33898.1"/>
    <property type="molecule type" value="Genomic_DNA"/>
</dbReference>
<accession>A0A2T8I8C5</accession>
<organism evidence="2">
    <name type="scientific">Panicum hallii</name>
    <dbReference type="NCBI Taxonomy" id="206008"/>
    <lineage>
        <taxon>Eukaryota</taxon>
        <taxon>Viridiplantae</taxon>
        <taxon>Streptophyta</taxon>
        <taxon>Embryophyta</taxon>
        <taxon>Tracheophyta</taxon>
        <taxon>Spermatophyta</taxon>
        <taxon>Magnoliopsida</taxon>
        <taxon>Liliopsida</taxon>
        <taxon>Poales</taxon>
        <taxon>Poaceae</taxon>
        <taxon>PACMAD clade</taxon>
        <taxon>Panicoideae</taxon>
        <taxon>Panicodae</taxon>
        <taxon>Paniceae</taxon>
        <taxon>Panicinae</taxon>
        <taxon>Panicum</taxon>
        <taxon>Panicum sect. Panicum</taxon>
    </lineage>
</organism>
<protein>
    <recommendedName>
        <fullName evidence="1">AB hydrolase-1 domain-containing protein</fullName>
    </recommendedName>
</protein>
<dbReference type="Proteomes" id="UP000243499">
    <property type="component" value="Chromosome 8"/>
</dbReference>
<dbReference type="GO" id="GO:0080032">
    <property type="term" value="F:methyl jasmonate esterase activity"/>
    <property type="evidence" value="ECO:0007669"/>
    <property type="project" value="TreeGrafter"/>
</dbReference>
<dbReference type="InterPro" id="IPR045889">
    <property type="entry name" value="MES/HNL"/>
</dbReference>
<gene>
    <name evidence="2" type="ORF">PAHAL_8G088600</name>
</gene>
<sequence>MPDCTSPPGHVLLQDITLAKSLMRIGSVFLEDLQVMEPLSMDRYGSVRKVYIVCKQDWTLPEEFQRWMVSNNPVDEVKEIDGADHMAMLSTPDDVVQCIADIVAKYS</sequence>
<dbReference type="Gramene" id="PVH33898">
    <property type="protein sequence ID" value="PVH33898"/>
    <property type="gene ID" value="PAHAL_8G088600"/>
</dbReference>
<dbReference type="SUPFAM" id="SSF53474">
    <property type="entry name" value="alpha/beta-Hydrolases"/>
    <property type="match status" value="1"/>
</dbReference>
<proteinExistence type="predicted"/>
<reference evidence="2" key="1">
    <citation type="submission" date="2018-04" db="EMBL/GenBank/DDBJ databases">
        <title>WGS assembly of Panicum hallii.</title>
        <authorList>
            <person name="Lovell J."/>
            <person name="Jenkins J."/>
            <person name="Lowry D."/>
            <person name="Mamidi S."/>
            <person name="Sreedasyam A."/>
            <person name="Weng X."/>
            <person name="Barry K."/>
            <person name="Bonette J."/>
            <person name="Campitelli B."/>
            <person name="Daum C."/>
            <person name="Gordon S."/>
            <person name="Gould B."/>
            <person name="Lipzen A."/>
            <person name="Macqueen A."/>
            <person name="Palacio-Mejia J."/>
            <person name="Plott C."/>
            <person name="Shakirov E."/>
            <person name="Shu S."/>
            <person name="Yoshinaga Y."/>
            <person name="Zane M."/>
            <person name="Rokhsar D."/>
            <person name="Grimwood J."/>
            <person name="Schmutz J."/>
            <person name="Juenger T."/>
        </authorList>
    </citation>
    <scope>NUCLEOTIDE SEQUENCE [LARGE SCALE GENOMIC DNA]</scope>
    <source>
        <strain evidence="2">FIL2</strain>
    </source>
</reference>
<dbReference type="Gene3D" id="3.40.50.1820">
    <property type="entry name" value="alpha/beta hydrolase"/>
    <property type="match status" value="1"/>
</dbReference>
<dbReference type="AlphaFoldDB" id="A0A2T8I8C5"/>
<dbReference type="GO" id="GO:0080030">
    <property type="term" value="F:methyl indole-3-acetate esterase activity"/>
    <property type="evidence" value="ECO:0007669"/>
    <property type="project" value="TreeGrafter"/>
</dbReference>
<dbReference type="Pfam" id="PF12697">
    <property type="entry name" value="Abhydrolase_6"/>
    <property type="match status" value="1"/>
</dbReference>
<name>A0A2T8I8C5_9POAL</name>